<proteinExistence type="predicted"/>
<keyword evidence="3" id="KW-1185">Reference proteome</keyword>
<dbReference type="OrthoDB" id="2333384at2759"/>
<feature type="region of interest" description="Disordered" evidence="1">
    <location>
        <begin position="340"/>
        <end position="364"/>
    </location>
</feature>
<accession>A0A9W8YVF9</accession>
<evidence type="ECO:0000313" key="3">
    <source>
        <dbReference type="Proteomes" id="UP001140453"/>
    </source>
</evidence>
<evidence type="ECO:0008006" key="4">
    <source>
        <dbReference type="Google" id="ProtNLM"/>
    </source>
</evidence>
<dbReference type="AlphaFoldDB" id="A0A9W8YVF9"/>
<organism evidence="2 3">
    <name type="scientific">Gnomoniopsis smithogilvyi</name>
    <dbReference type="NCBI Taxonomy" id="1191159"/>
    <lineage>
        <taxon>Eukaryota</taxon>
        <taxon>Fungi</taxon>
        <taxon>Dikarya</taxon>
        <taxon>Ascomycota</taxon>
        <taxon>Pezizomycotina</taxon>
        <taxon>Sordariomycetes</taxon>
        <taxon>Sordariomycetidae</taxon>
        <taxon>Diaporthales</taxon>
        <taxon>Gnomoniaceae</taxon>
        <taxon>Gnomoniopsis</taxon>
    </lineage>
</organism>
<name>A0A9W8YVF9_9PEZI</name>
<reference evidence="2" key="1">
    <citation type="submission" date="2022-10" db="EMBL/GenBank/DDBJ databases">
        <title>Tapping the CABI collections for fungal endophytes: first genome assemblies for Collariella, Neodidymelliopsis, Ascochyta clinopodiicola, Didymella pomorum, Didymosphaeria variabile, Neocosmospora piperis and Neocucurbitaria cava.</title>
        <authorList>
            <person name="Hill R."/>
        </authorList>
    </citation>
    <scope>NUCLEOTIDE SEQUENCE</scope>
    <source>
        <strain evidence="2">IMI 355082</strain>
    </source>
</reference>
<gene>
    <name evidence="2" type="ORF">N0V93_004844</name>
</gene>
<feature type="region of interest" description="Disordered" evidence="1">
    <location>
        <begin position="458"/>
        <end position="506"/>
    </location>
</feature>
<comment type="caution">
    <text evidence="2">The sequence shown here is derived from an EMBL/GenBank/DDBJ whole genome shotgun (WGS) entry which is preliminary data.</text>
</comment>
<dbReference type="EMBL" id="JAPEVB010000003">
    <property type="protein sequence ID" value="KAJ4391227.1"/>
    <property type="molecule type" value="Genomic_DNA"/>
</dbReference>
<dbReference type="InterPro" id="IPR014752">
    <property type="entry name" value="Arrestin-like_C"/>
</dbReference>
<evidence type="ECO:0000313" key="2">
    <source>
        <dbReference type="EMBL" id="KAJ4391227.1"/>
    </source>
</evidence>
<feature type="compositionally biased region" description="Polar residues" evidence="1">
    <location>
        <begin position="470"/>
        <end position="489"/>
    </location>
</feature>
<protein>
    <recommendedName>
        <fullName evidence="4">Arrestin-like N-terminal domain-containing protein</fullName>
    </recommendedName>
</protein>
<dbReference type="Gene3D" id="2.60.40.640">
    <property type="match status" value="1"/>
</dbReference>
<sequence length="506" mass="54429">MPSATYQGGPELRIELDNVGGPQRPCHPGDVLTGRITRSLPVVSPRTTISLRLLGRAKTKIVVTKSNGQSSTRSVYRNRYNFFGTTQIRQFVHDGPLHITASGGGEPLAWPFAIDVPLHPLPAAVKSEGGAPDSCFLSLQPEDIVSAPLPGSFYASGRQRNARFETYIEYHLEADLLDSGSHGKAVTAVLPIQMRARPSMPYPLADFDLQRRVLQGQVNTYHLVPGMENAELSFKQKTKQVLGSRKVPVFGFSVQVECPAVIQLGNPTPIPFTMRVVPDRNRTSQVIQDVAQTVVLKSLELVLKAHTATVAPTTFGTKQAEDTLKHNMCLPVVGLGKAINPPSDHDPLAGDGGESSSAAAPPLQQKPFGLVLPSRWEVGKEAALDIGTAMDLRLFSTHATALGQPIARTSSGSPIHPAFTTYCIRHSATLKWKAEIEVVGQTEKFEAQQAVTIVGPSESGTRSVAAARSTVKSEQLPSYGENQSSNLPGTSGVGDTRVEELPVYTK</sequence>
<dbReference type="Proteomes" id="UP001140453">
    <property type="component" value="Unassembled WGS sequence"/>
</dbReference>
<evidence type="ECO:0000256" key="1">
    <source>
        <dbReference type="SAM" id="MobiDB-lite"/>
    </source>
</evidence>